<keyword evidence="1" id="KW-0812">Transmembrane</keyword>
<feature type="transmembrane region" description="Helical" evidence="1">
    <location>
        <begin position="24"/>
        <end position="47"/>
    </location>
</feature>
<keyword evidence="1" id="KW-1133">Transmembrane helix</keyword>
<dbReference type="Proteomes" id="UP001589576">
    <property type="component" value="Unassembled WGS sequence"/>
</dbReference>
<evidence type="ECO:0000313" key="3">
    <source>
        <dbReference type="Proteomes" id="UP001589576"/>
    </source>
</evidence>
<keyword evidence="1" id="KW-0472">Membrane</keyword>
<gene>
    <name evidence="2" type="ORF">ACFFUU_10480</name>
</gene>
<sequence>MKKIHNYNYYLFVEKLKAIEKEKVVTFVTIVQYLFIVNFTLFIMLFFASIKQLVLPILVFCLVTFFGLRFYNRKNYNGKYTEIEADWNSEDEKRKSFYKITIWTLVLLGFVLMVINSKAFPEN</sequence>
<feature type="transmembrane region" description="Helical" evidence="1">
    <location>
        <begin position="53"/>
        <end position="71"/>
    </location>
</feature>
<protein>
    <recommendedName>
        <fullName evidence="4">DUF202 domain-containing protein</fullName>
    </recommendedName>
</protein>
<comment type="caution">
    <text evidence="2">The sequence shown here is derived from an EMBL/GenBank/DDBJ whole genome shotgun (WGS) entry which is preliminary data.</text>
</comment>
<proteinExistence type="predicted"/>
<evidence type="ECO:0000256" key="1">
    <source>
        <dbReference type="SAM" id="Phobius"/>
    </source>
</evidence>
<accession>A0ABV5GFW0</accession>
<evidence type="ECO:0008006" key="4">
    <source>
        <dbReference type="Google" id="ProtNLM"/>
    </source>
</evidence>
<feature type="transmembrane region" description="Helical" evidence="1">
    <location>
        <begin position="97"/>
        <end position="115"/>
    </location>
</feature>
<dbReference type="RefSeq" id="WP_290284418.1">
    <property type="nucleotide sequence ID" value="NZ_JAUFQN010000019.1"/>
</dbReference>
<name>A0ABV5GFW0_9FLAO</name>
<keyword evidence="3" id="KW-1185">Reference proteome</keyword>
<dbReference type="EMBL" id="JBHMFB010000019">
    <property type="protein sequence ID" value="MFB9090029.1"/>
    <property type="molecule type" value="Genomic_DNA"/>
</dbReference>
<reference evidence="2 3" key="1">
    <citation type="submission" date="2024-09" db="EMBL/GenBank/DDBJ databases">
        <authorList>
            <person name="Sun Q."/>
            <person name="Mori K."/>
        </authorList>
    </citation>
    <scope>NUCLEOTIDE SEQUENCE [LARGE SCALE GENOMIC DNA]</scope>
    <source>
        <strain evidence="2 3">CECT 8460</strain>
    </source>
</reference>
<organism evidence="2 3">
    <name type="scientific">Flavobacterium paronense</name>
    <dbReference type="NCBI Taxonomy" id="1392775"/>
    <lineage>
        <taxon>Bacteria</taxon>
        <taxon>Pseudomonadati</taxon>
        <taxon>Bacteroidota</taxon>
        <taxon>Flavobacteriia</taxon>
        <taxon>Flavobacteriales</taxon>
        <taxon>Flavobacteriaceae</taxon>
        <taxon>Flavobacterium</taxon>
    </lineage>
</organism>
<evidence type="ECO:0000313" key="2">
    <source>
        <dbReference type="EMBL" id="MFB9090029.1"/>
    </source>
</evidence>